<dbReference type="OrthoDB" id="19861at2759"/>
<keyword evidence="2" id="KW-1185">Reference proteome</keyword>
<gene>
    <name evidence="1" type="ORF">M427DRAFT_58082</name>
</gene>
<reference evidence="1 2" key="1">
    <citation type="journal article" date="2015" name="Genome Biol. Evol.">
        <title>Phylogenomic analyses indicate that early fungi evolved digesting cell walls of algal ancestors of land plants.</title>
        <authorList>
            <person name="Chang Y."/>
            <person name="Wang S."/>
            <person name="Sekimoto S."/>
            <person name="Aerts A.L."/>
            <person name="Choi C."/>
            <person name="Clum A."/>
            <person name="LaButti K.M."/>
            <person name="Lindquist E.A."/>
            <person name="Yee Ngan C."/>
            <person name="Ohm R.A."/>
            <person name="Salamov A.A."/>
            <person name="Grigoriev I.V."/>
            <person name="Spatafora J.W."/>
            <person name="Berbee M.L."/>
        </authorList>
    </citation>
    <scope>NUCLEOTIDE SEQUENCE [LARGE SCALE GENOMIC DNA]</scope>
    <source>
        <strain evidence="1 2">JEL478</strain>
    </source>
</reference>
<sequence length="239" mass="26653">MLGTGPSMLVDFRASEDSRTDPPIVGICTKYITSLFLRHLKAQQIEQKRQTIALLAGAASLQSVGGEFFELIAHDYFTSRGNQVVATPLDPLARASLKLDRELNVVCFVDERHAVVHITKEGSAGAYFIPVQPNFPSVDAFIITTTDVILFQMTVAKDHPISTAGLDRVRESLYAVPIEVDSLTWRMVFVSPDKRGQGVNTPQRFTEGNQEAKKRKKGLRSEEWSDLLQYALKIQMDDI</sequence>
<dbReference type="PANTHER" id="PTHR33129:SF1">
    <property type="entry name" value="ATP-BINDING PROTEIN"/>
    <property type="match status" value="1"/>
</dbReference>
<evidence type="ECO:0000313" key="2">
    <source>
        <dbReference type="Proteomes" id="UP000070544"/>
    </source>
</evidence>
<organism evidence="1 2">
    <name type="scientific">Gonapodya prolifera (strain JEL478)</name>
    <name type="common">Monoblepharis prolifera</name>
    <dbReference type="NCBI Taxonomy" id="1344416"/>
    <lineage>
        <taxon>Eukaryota</taxon>
        <taxon>Fungi</taxon>
        <taxon>Fungi incertae sedis</taxon>
        <taxon>Chytridiomycota</taxon>
        <taxon>Chytridiomycota incertae sedis</taxon>
        <taxon>Monoblepharidomycetes</taxon>
        <taxon>Monoblepharidales</taxon>
        <taxon>Gonapodyaceae</taxon>
        <taxon>Gonapodya</taxon>
    </lineage>
</organism>
<dbReference type="EMBL" id="KQ965773">
    <property type="protein sequence ID" value="KXS13830.1"/>
    <property type="molecule type" value="Genomic_DNA"/>
</dbReference>
<name>A0A139AAQ4_GONPJ</name>
<accession>A0A139AAQ4</accession>
<protein>
    <submittedName>
        <fullName evidence="1">Uncharacterized protein</fullName>
    </submittedName>
</protein>
<dbReference type="AlphaFoldDB" id="A0A139AAQ4"/>
<evidence type="ECO:0000313" key="1">
    <source>
        <dbReference type="EMBL" id="KXS13830.1"/>
    </source>
</evidence>
<dbReference type="PANTHER" id="PTHR33129">
    <property type="entry name" value="PROTEIN KINASE DOMAIN-CONTAINING PROTEIN-RELATED"/>
    <property type="match status" value="1"/>
</dbReference>
<dbReference type="Proteomes" id="UP000070544">
    <property type="component" value="Unassembled WGS sequence"/>
</dbReference>
<dbReference type="InterPro" id="IPR052980">
    <property type="entry name" value="Crinkler_effector"/>
</dbReference>
<proteinExistence type="predicted"/>